<dbReference type="EMBL" id="JAIWQS010000010">
    <property type="protein sequence ID" value="KAJ8752101.1"/>
    <property type="molecule type" value="Genomic_DNA"/>
</dbReference>
<evidence type="ECO:0000256" key="3">
    <source>
        <dbReference type="ARBA" id="ARBA00022574"/>
    </source>
</evidence>
<keyword evidence="2" id="KW-0963">Cytoplasm</keyword>
<dbReference type="InterPro" id="IPR036322">
    <property type="entry name" value="WD40_repeat_dom_sf"/>
</dbReference>
<reference evidence="6 7" key="1">
    <citation type="submission" date="2021-09" db="EMBL/GenBank/DDBJ databases">
        <title>Genomic insights and catalytic innovation underlie evolution of tropane alkaloids biosynthesis.</title>
        <authorList>
            <person name="Wang Y.-J."/>
            <person name="Tian T."/>
            <person name="Huang J.-P."/>
            <person name="Huang S.-X."/>
        </authorList>
    </citation>
    <scope>NUCLEOTIDE SEQUENCE [LARGE SCALE GENOMIC DNA]</scope>
    <source>
        <strain evidence="6">KIB-2018</strain>
        <tissue evidence="6">Leaf</tissue>
    </source>
</reference>
<keyword evidence="3" id="KW-0853">WD repeat</keyword>
<evidence type="ECO:0000256" key="1">
    <source>
        <dbReference type="ARBA" id="ARBA00004496"/>
    </source>
</evidence>
<name>A0AAV8SJD9_9ROSI</name>
<evidence type="ECO:0000313" key="6">
    <source>
        <dbReference type="EMBL" id="KAJ8752101.1"/>
    </source>
</evidence>
<keyword evidence="5" id="KW-0677">Repeat</keyword>
<dbReference type="InterPro" id="IPR051973">
    <property type="entry name" value="tRNA_Anticodon_Mtase-Reg"/>
</dbReference>
<organism evidence="6 7">
    <name type="scientific">Erythroxylum novogranatense</name>
    <dbReference type="NCBI Taxonomy" id="1862640"/>
    <lineage>
        <taxon>Eukaryota</taxon>
        <taxon>Viridiplantae</taxon>
        <taxon>Streptophyta</taxon>
        <taxon>Embryophyta</taxon>
        <taxon>Tracheophyta</taxon>
        <taxon>Spermatophyta</taxon>
        <taxon>Magnoliopsida</taxon>
        <taxon>eudicotyledons</taxon>
        <taxon>Gunneridae</taxon>
        <taxon>Pentapetalae</taxon>
        <taxon>rosids</taxon>
        <taxon>fabids</taxon>
        <taxon>Malpighiales</taxon>
        <taxon>Erythroxylaceae</taxon>
        <taxon>Erythroxylum</taxon>
    </lineage>
</organism>
<dbReference type="SUPFAM" id="SSF50978">
    <property type="entry name" value="WD40 repeat-like"/>
    <property type="match status" value="1"/>
</dbReference>
<dbReference type="Gene3D" id="2.130.10.10">
    <property type="entry name" value="YVTN repeat-like/Quinoprotein amine dehydrogenase"/>
    <property type="match status" value="1"/>
</dbReference>
<sequence length="399" mass="45334">MERKRGRGIWRWLYDPNSSLFVTVGFDSAIKLHKVPASLPWSLREKDEDTLYVSTNHGYLYHAKFSPTWDVKWTKLVRVGEEVPIICMDLLSKTCPNIPLVLMVVDFTFAWSFGKERQPEFTSCFGIQIMCLDALFEDEILICGDLRGNLVLFPLPKDLLLCTPHLPALKISQLSYFKGAHGISSVSSISVAKSSFDEIEICTTGSDGCICYFEYDAVQQSLEFIGMKQVKELSLVRSVSAVKDSPDEKANCGYAVGFASTDFIIWNLITETKVVRIPCGGWRRPHCYYLGEVPEMKNCFAYVKDEIIYVYQNWVPKREGKIFPLNLHIQFHGREMHSLCFVSESLFLEEDGKHGSVHKTSWIATGCEDGTKVNFSKIQLPIIEKKMSSFYIAEKAATM</sequence>
<proteinExistence type="predicted"/>
<evidence type="ECO:0000313" key="7">
    <source>
        <dbReference type="Proteomes" id="UP001159364"/>
    </source>
</evidence>
<evidence type="ECO:0000256" key="4">
    <source>
        <dbReference type="ARBA" id="ARBA00022694"/>
    </source>
</evidence>
<dbReference type="GO" id="GO:0005737">
    <property type="term" value="C:cytoplasm"/>
    <property type="evidence" value="ECO:0007669"/>
    <property type="project" value="UniProtKB-SubCell"/>
</dbReference>
<keyword evidence="7" id="KW-1185">Reference proteome</keyword>
<comment type="caution">
    <text evidence="6">The sequence shown here is derived from an EMBL/GenBank/DDBJ whole genome shotgun (WGS) entry which is preliminary data.</text>
</comment>
<dbReference type="GO" id="GO:0030488">
    <property type="term" value="P:tRNA methylation"/>
    <property type="evidence" value="ECO:0007669"/>
    <property type="project" value="TreeGrafter"/>
</dbReference>
<evidence type="ECO:0000256" key="2">
    <source>
        <dbReference type="ARBA" id="ARBA00022490"/>
    </source>
</evidence>
<dbReference type="PANTHER" id="PTHR14344">
    <property type="entry name" value="WD REPEAT PROTEIN"/>
    <property type="match status" value="1"/>
</dbReference>
<comment type="subcellular location">
    <subcellularLocation>
        <location evidence="1">Cytoplasm</location>
    </subcellularLocation>
</comment>
<dbReference type="InterPro" id="IPR015943">
    <property type="entry name" value="WD40/YVTN_repeat-like_dom_sf"/>
</dbReference>
<accession>A0AAV8SJD9</accession>
<evidence type="ECO:0000256" key="5">
    <source>
        <dbReference type="ARBA" id="ARBA00022737"/>
    </source>
</evidence>
<dbReference type="PANTHER" id="PTHR14344:SF3">
    <property type="entry name" value="WD REPEAT-CONTAINING PROTEIN 6"/>
    <property type="match status" value="1"/>
</dbReference>
<protein>
    <submittedName>
        <fullName evidence="6">Uncharacterized protein</fullName>
    </submittedName>
</protein>
<dbReference type="AlphaFoldDB" id="A0AAV8SJD9"/>
<dbReference type="Proteomes" id="UP001159364">
    <property type="component" value="Linkage Group LG10"/>
</dbReference>
<keyword evidence="4" id="KW-0819">tRNA processing</keyword>
<gene>
    <name evidence="6" type="ORF">K2173_001776</name>
</gene>